<dbReference type="AlphaFoldDB" id="A0A7Y9H0Z4"/>
<dbReference type="Proteomes" id="UP000549911">
    <property type="component" value="Unassembled WGS sequence"/>
</dbReference>
<keyword evidence="3" id="KW-1185">Reference proteome</keyword>
<reference evidence="2 3" key="2">
    <citation type="submission" date="2020-08" db="EMBL/GenBank/DDBJ databases">
        <title>The Agave Microbiome: Exploring the role of microbial communities in plant adaptations to desert environments.</title>
        <authorList>
            <person name="Partida-Martinez L.P."/>
        </authorList>
    </citation>
    <scope>NUCLEOTIDE SEQUENCE [LARGE SCALE GENOMIC DNA]</scope>
    <source>
        <strain evidence="2 3">AT2.17</strain>
    </source>
</reference>
<name>A0A7Y9H0Z4_9ACTN</name>
<dbReference type="Gene3D" id="2.160.10.10">
    <property type="entry name" value="Hexapeptide repeat proteins"/>
    <property type="match status" value="1"/>
</dbReference>
<reference evidence="2 3" key="1">
    <citation type="submission" date="2020-07" db="EMBL/GenBank/DDBJ databases">
        <authorList>
            <person name="Partida-Martinez L."/>
            <person name="Huntemann M."/>
            <person name="Clum A."/>
            <person name="Wang J."/>
            <person name="Palaniappan K."/>
            <person name="Ritter S."/>
            <person name="Chen I.-M."/>
            <person name="Stamatis D."/>
            <person name="Reddy T."/>
            <person name="O'Malley R."/>
            <person name="Daum C."/>
            <person name="Shapiro N."/>
            <person name="Ivanova N."/>
            <person name="Kyrpides N."/>
            <person name="Woyke T."/>
        </authorList>
    </citation>
    <scope>NUCLEOTIDE SEQUENCE [LARGE SCALE GENOMIC DNA]</scope>
    <source>
        <strain evidence="2 3">AT2.17</strain>
    </source>
</reference>
<feature type="region of interest" description="Disordered" evidence="1">
    <location>
        <begin position="170"/>
        <end position="192"/>
    </location>
</feature>
<protein>
    <submittedName>
        <fullName evidence="2">Carbonic anhydrase/acetyltransferase-like protein (Isoleucine patch superfamily)</fullName>
    </submittedName>
</protein>
<proteinExistence type="predicted"/>
<accession>A0A7Y9H0Z4</accession>
<organism evidence="2 3">
    <name type="scientific">Nocardioides cavernae</name>
    <dbReference type="NCBI Taxonomy" id="1921566"/>
    <lineage>
        <taxon>Bacteria</taxon>
        <taxon>Bacillati</taxon>
        <taxon>Actinomycetota</taxon>
        <taxon>Actinomycetes</taxon>
        <taxon>Propionibacteriales</taxon>
        <taxon>Nocardioidaceae</taxon>
        <taxon>Nocardioides</taxon>
    </lineage>
</organism>
<comment type="caution">
    <text evidence="2">The sequence shown here is derived from an EMBL/GenBank/DDBJ whole genome shotgun (WGS) entry which is preliminary data.</text>
</comment>
<dbReference type="InterPro" id="IPR011004">
    <property type="entry name" value="Trimer_LpxA-like_sf"/>
</dbReference>
<dbReference type="EMBL" id="JACCBW010000001">
    <property type="protein sequence ID" value="NYE35805.1"/>
    <property type="molecule type" value="Genomic_DNA"/>
</dbReference>
<sequence>MSPPTDRRLVALDDEVPEVDPSAWIAPGAHVVGGVRLGREVGIYYGAVLRAEVATITVGDESNIQDNCVVHAGLEHSVVIGSRVTVGHAAVIHGCTVEDEVLVGMGATLLNGCVIGTGSVIGAGALVPQGAVVPPGSLVVGTPARVVRPLTEDERSAIRAGAEHYVDLLPRHRRATAGTGEGETGDQQDPHA</sequence>
<dbReference type="InterPro" id="IPR047324">
    <property type="entry name" value="LbH_gamma_CA-like"/>
</dbReference>
<gene>
    <name evidence="2" type="ORF">F4692_000909</name>
</gene>
<dbReference type="RefSeq" id="WP_308645155.1">
    <property type="nucleotide sequence ID" value="NZ_JACCBW010000001.1"/>
</dbReference>
<dbReference type="GO" id="GO:0016740">
    <property type="term" value="F:transferase activity"/>
    <property type="evidence" value="ECO:0007669"/>
    <property type="project" value="UniProtKB-KW"/>
</dbReference>
<keyword evidence="2" id="KW-0808">Transferase</keyword>
<dbReference type="InterPro" id="IPR050484">
    <property type="entry name" value="Transf_Hexapept/Carb_Anhydrase"/>
</dbReference>
<dbReference type="SUPFAM" id="SSF51161">
    <property type="entry name" value="Trimeric LpxA-like enzymes"/>
    <property type="match status" value="1"/>
</dbReference>
<dbReference type="Pfam" id="PF00132">
    <property type="entry name" value="Hexapep"/>
    <property type="match status" value="1"/>
</dbReference>
<dbReference type="PANTHER" id="PTHR13061:SF29">
    <property type="entry name" value="GAMMA CARBONIC ANHYDRASE-LIKE 1, MITOCHONDRIAL-RELATED"/>
    <property type="match status" value="1"/>
</dbReference>
<dbReference type="InterPro" id="IPR001451">
    <property type="entry name" value="Hexapep"/>
</dbReference>
<evidence type="ECO:0000256" key="1">
    <source>
        <dbReference type="SAM" id="MobiDB-lite"/>
    </source>
</evidence>
<evidence type="ECO:0000313" key="2">
    <source>
        <dbReference type="EMBL" id="NYE35805.1"/>
    </source>
</evidence>
<dbReference type="CDD" id="cd04645">
    <property type="entry name" value="LbH_gamma_CA_like"/>
    <property type="match status" value="1"/>
</dbReference>
<evidence type="ECO:0000313" key="3">
    <source>
        <dbReference type="Proteomes" id="UP000549911"/>
    </source>
</evidence>
<dbReference type="PANTHER" id="PTHR13061">
    <property type="entry name" value="DYNACTIN SUBUNIT P25"/>
    <property type="match status" value="1"/>
</dbReference>